<protein>
    <submittedName>
        <fullName evidence="2">Uncharacterized protein</fullName>
    </submittedName>
</protein>
<evidence type="ECO:0000313" key="2">
    <source>
        <dbReference type="EMBL" id="KPR53987.1"/>
    </source>
</evidence>
<dbReference type="AlphaFoldDB" id="A0AA40NK71"/>
<gene>
    <name evidence="2" type="ORF">AN672_18210</name>
</gene>
<evidence type="ECO:0000313" key="3">
    <source>
        <dbReference type="Proteomes" id="UP000050520"/>
    </source>
</evidence>
<dbReference type="Proteomes" id="UP000050520">
    <property type="component" value="Unassembled WGS sequence"/>
</dbReference>
<proteinExistence type="predicted"/>
<keyword evidence="1" id="KW-0175">Coiled coil</keyword>
<accession>A0AA40NK71</accession>
<comment type="caution">
    <text evidence="2">The sequence shown here is derived from an EMBL/GenBank/DDBJ whole genome shotgun (WGS) entry which is preliminary data.</text>
</comment>
<evidence type="ECO:0000256" key="1">
    <source>
        <dbReference type="SAM" id="Coils"/>
    </source>
</evidence>
<organism evidence="2 3">
    <name type="scientific">Citrobacter freundii</name>
    <dbReference type="NCBI Taxonomy" id="546"/>
    <lineage>
        <taxon>Bacteria</taxon>
        <taxon>Pseudomonadati</taxon>
        <taxon>Pseudomonadota</taxon>
        <taxon>Gammaproteobacteria</taxon>
        <taxon>Enterobacterales</taxon>
        <taxon>Enterobacteriaceae</taxon>
        <taxon>Citrobacter</taxon>
        <taxon>Citrobacter freundii complex</taxon>
    </lineage>
</organism>
<dbReference type="EMBL" id="LJEB01000086">
    <property type="protein sequence ID" value="KPR53987.1"/>
    <property type="molecule type" value="Genomic_DNA"/>
</dbReference>
<reference evidence="2 3" key="2">
    <citation type="journal article" date="2017" name="PLoS ONE">
        <title>Genomic and phenotypic characterisation of fluoroquinolone resistance mechanisms in Enterobacteriaceae in Durban, South Africa.</title>
        <authorList>
            <person name="Osei Sekyere J."/>
            <person name="Amoako D.G."/>
        </authorList>
    </citation>
    <scope>NUCLEOTIDE SEQUENCE [LARGE SCALE GENOMIC DNA]</scope>
    <source>
        <strain evidence="2 3">ST62:944112508</strain>
    </source>
</reference>
<feature type="coiled-coil region" evidence="1">
    <location>
        <begin position="59"/>
        <end position="86"/>
    </location>
</feature>
<dbReference type="RefSeq" id="WP_057064284.1">
    <property type="nucleotide sequence ID" value="NZ_CBCYGZ010000010.1"/>
</dbReference>
<name>A0AA40NK71_CITFR</name>
<sequence length="204" mass="22080">MFTQTAIAAAITTMGAYRDPMKYMSEISGIVEHYSANIARGNADIADVMEMAGGIKTSFAFLDRDLAELQTHVNEAESEEFNLSNDDALTIITAMNGLLASIKDAVKTLNILRTIISCMNTFYPHQALVDNVLIDGADKMGNMESGANRIIAACEKFIINPMIATEAARNDGSDHKDISDVAFNRALSKMASLNHGTLKALADR</sequence>
<reference evidence="3" key="1">
    <citation type="submission" date="2015-09" db="EMBL/GenBank/DDBJ databases">
        <title>Prevalence of NDMs in South Africa.</title>
        <authorList>
            <person name="Osei Sekyere J."/>
            <person name="Govinden U."/>
            <person name="Essack S."/>
            <person name="Haldorsen B."/>
            <person name="Samuelsen O."/>
            <person name="Aasnaes B."/>
            <person name="Sundsfjord A."/>
        </authorList>
    </citation>
    <scope>NUCLEOTIDE SEQUENCE [LARGE SCALE GENOMIC DNA]</scope>
    <source>
        <strain evidence="3">ST62:944112508</strain>
    </source>
</reference>